<dbReference type="Proteomes" id="UP000828048">
    <property type="component" value="Chromosome 1"/>
</dbReference>
<evidence type="ECO:0000313" key="1">
    <source>
        <dbReference type="EMBL" id="KAH7844597.1"/>
    </source>
</evidence>
<organism evidence="1 2">
    <name type="scientific">Vaccinium darrowii</name>
    <dbReference type="NCBI Taxonomy" id="229202"/>
    <lineage>
        <taxon>Eukaryota</taxon>
        <taxon>Viridiplantae</taxon>
        <taxon>Streptophyta</taxon>
        <taxon>Embryophyta</taxon>
        <taxon>Tracheophyta</taxon>
        <taxon>Spermatophyta</taxon>
        <taxon>Magnoliopsida</taxon>
        <taxon>eudicotyledons</taxon>
        <taxon>Gunneridae</taxon>
        <taxon>Pentapetalae</taxon>
        <taxon>asterids</taxon>
        <taxon>Ericales</taxon>
        <taxon>Ericaceae</taxon>
        <taxon>Vaccinioideae</taxon>
        <taxon>Vaccinieae</taxon>
        <taxon>Vaccinium</taxon>
    </lineage>
</organism>
<accession>A0ACB7XV04</accession>
<reference evidence="1 2" key="1">
    <citation type="journal article" date="2021" name="Hortic Res">
        <title>High-quality reference genome and annotation aids understanding of berry development for evergreen blueberry (Vaccinium darrowii).</title>
        <authorList>
            <person name="Yu J."/>
            <person name="Hulse-Kemp A.M."/>
            <person name="Babiker E."/>
            <person name="Staton M."/>
        </authorList>
    </citation>
    <scope>NUCLEOTIDE SEQUENCE [LARGE SCALE GENOMIC DNA]</scope>
    <source>
        <strain evidence="2">cv. NJ 8807/NJ 8810</strain>
        <tissue evidence="1">Young leaf</tissue>
    </source>
</reference>
<proteinExistence type="predicted"/>
<gene>
    <name evidence="1" type="ORF">Vadar_029744</name>
</gene>
<sequence length="623" mass="69992">MNPQPQQPNPNPAPSPPAVKTDDVILLHVRPTSVLYGADWGSTAANPLSEESKQKLEDDFDNFTTTKADDLAQPLVEAQIPFKIRIVKDHDMKERLCLEVERLGLSAVIMGSRGFGAARRNGKGRLGSVSDYCVRHCVCPVVVVRYPDETDGGDDMTGIGEEVDLLHPVPEEEHEYHDADEDQKDFGPNLWNGQKHDIRRPVVGRKPGVFLTHLHADHTNGLSPTWKRGPLFCSRITAKLFPFKFPGFKLSLLRVLEIGQWHSISLVSPNTGSGTTVDVMAFDAQHCPGAVMYLFRGEFGCMLFTGDFRWEPTSTRAQIGRSMLLNAIDKVDILYLDNTYCNPSYSFPSREVAAKQVVDVIASHPKHDVIIGIDSLGKEDLLVHIARVLKIKIWVWPERLQIMHLLGFDDIFTTKISLTRVRAVPRYSFSIETLEGLNTMRPTIGIMPSGLPWVVKPLEGNAKAFGPSSSIGSKSNVKVRIPMDSHKPNENSRAVERYHEYMYSVPYSDHSCFAEIKEFVKIVQPTSLKGIVSSSSSYVDPLYYFGHLLGEKLRSQRLNRNFDQKGCERVEAAHKKSTLRSDDSCEARRKRRRTKADDILGVQASRVRILRRLRLGAKILELD</sequence>
<evidence type="ECO:0000313" key="2">
    <source>
        <dbReference type="Proteomes" id="UP000828048"/>
    </source>
</evidence>
<keyword evidence="2" id="KW-1185">Reference proteome</keyword>
<protein>
    <submittedName>
        <fullName evidence="1">Uncharacterized protein</fullName>
    </submittedName>
</protein>
<comment type="caution">
    <text evidence="1">The sequence shown here is derived from an EMBL/GenBank/DDBJ whole genome shotgun (WGS) entry which is preliminary data.</text>
</comment>
<dbReference type="EMBL" id="CM037151">
    <property type="protein sequence ID" value="KAH7844597.1"/>
    <property type="molecule type" value="Genomic_DNA"/>
</dbReference>
<name>A0ACB7XV04_9ERIC</name>